<keyword evidence="1" id="KW-0812">Transmembrane</keyword>
<feature type="transmembrane region" description="Helical" evidence="1">
    <location>
        <begin position="605"/>
        <end position="626"/>
    </location>
</feature>
<dbReference type="AlphaFoldDB" id="A0A430QNP8"/>
<dbReference type="InterPro" id="IPR047831">
    <property type="entry name" value="GPR180/TMEM145"/>
</dbReference>
<dbReference type="InterPro" id="IPR019336">
    <property type="entry name" value="GPR180/TMEM145_TM"/>
</dbReference>
<feature type="transmembrane region" description="Helical" evidence="1">
    <location>
        <begin position="197"/>
        <end position="220"/>
    </location>
</feature>
<dbReference type="GO" id="GO:0007186">
    <property type="term" value="P:G protein-coupled receptor signaling pathway"/>
    <property type="evidence" value="ECO:0007669"/>
    <property type="project" value="InterPro"/>
</dbReference>
<name>A0A430QNP8_SCHBO</name>
<comment type="caution">
    <text evidence="3">The sequence shown here is derived from an EMBL/GenBank/DDBJ whole genome shotgun (WGS) entry which is preliminary data.</text>
</comment>
<dbReference type="Proteomes" id="UP000290809">
    <property type="component" value="Unassembled WGS sequence"/>
</dbReference>
<evidence type="ECO:0000313" key="4">
    <source>
        <dbReference type="Proteomes" id="UP000290809"/>
    </source>
</evidence>
<dbReference type="PANTHER" id="PTHR23252:SF43">
    <property type="entry name" value="INTIMAL THICKNESS RELATED RECEPTOR IRP DOMAIN-CONTAINING PROTEIN"/>
    <property type="match status" value="1"/>
</dbReference>
<gene>
    <name evidence="3" type="ORF">DC041_0008988</name>
</gene>
<evidence type="ECO:0000313" key="3">
    <source>
        <dbReference type="EMBL" id="RTG89254.1"/>
    </source>
</evidence>
<dbReference type="GO" id="GO:0019236">
    <property type="term" value="P:response to pheromone"/>
    <property type="evidence" value="ECO:0007669"/>
    <property type="project" value="InterPro"/>
</dbReference>
<feature type="transmembrane region" description="Helical" evidence="1">
    <location>
        <begin position="168"/>
        <end position="185"/>
    </location>
</feature>
<dbReference type="PANTHER" id="PTHR23252">
    <property type="entry name" value="INTIMAL THICKNESS RECEPTOR-RELATED"/>
    <property type="match status" value="1"/>
</dbReference>
<reference evidence="3 4" key="1">
    <citation type="journal article" date="2019" name="PLoS Pathog.">
        <title>Genome sequence of the bovine parasite Schistosoma bovis Tanzania.</title>
        <authorList>
            <person name="Oey H."/>
            <person name="Zakrzewski M."/>
            <person name="Gobert G."/>
            <person name="Gravermann K."/>
            <person name="Stoye J."/>
            <person name="Jones M."/>
            <person name="Mcmanus D."/>
            <person name="Krause L."/>
        </authorList>
    </citation>
    <scope>NUCLEOTIDE SEQUENCE [LARGE SCALE GENOMIC DNA]</scope>
    <source>
        <strain evidence="3 4">TAN1997</strain>
    </source>
</reference>
<proteinExistence type="predicted"/>
<organism evidence="3 4">
    <name type="scientific">Schistosoma bovis</name>
    <name type="common">Blood fluke</name>
    <dbReference type="NCBI Taxonomy" id="6184"/>
    <lineage>
        <taxon>Eukaryota</taxon>
        <taxon>Metazoa</taxon>
        <taxon>Spiralia</taxon>
        <taxon>Lophotrochozoa</taxon>
        <taxon>Platyhelminthes</taxon>
        <taxon>Trematoda</taxon>
        <taxon>Digenea</taxon>
        <taxon>Strigeidida</taxon>
        <taxon>Schistosomatoidea</taxon>
        <taxon>Schistosomatidae</taxon>
        <taxon>Schistosoma</taxon>
    </lineage>
</organism>
<keyword evidence="1" id="KW-0472">Membrane</keyword>
<feature type="transmembrane region" description="Helical" evidence="1">
    <location>
        <begin position="325"/>
        <end position="347"/>
    </location>
</feature>
<dbReference type="EMBL" id="QMKO01001515">
    <property type="protein sequence ID" value="RTG89254.1"/>
    <property type="molecule type" value="Genomic_DNA"/>
</dbReference>
<protein>
    <recommendedName>
        <fullName evidence="2">GPR180/TMEM145 transmembrane domain-containing protein</fullName>
    </recommendedName>
</protein>
<keyword evidence="1" id="KW-1133">Transmembrane helix</keyword>
<accession>A0A430QNP8</accession>
<feature type="transmembrane region" description="Helical" evidence="1">
    <location>
        <begin position="400"/>
        <end position="420"/>
    </location>
</feature>
<feature type="domain" description="GPR180/TMEM145 transmembrane" evidence="2">
    <location>
        <begin position="481"/>
        <end position="543"/>
    </location>
</feature>
<feature type="transmembrane region" description="Helical" evidence="1">
    <location>
        <begin position="487"/>
        <end position="509"/>
    </location>
</feature>
<feature type="transmembrane region" description="Helical" evidence="1">
    <location>
        <begin position="521"/>
        <end position="545"/>
    </location>
</feature>
<feature type="transmembrane region" description="Helical" evidence="1">
    <location>
        <begin position="359"/>
        <end position="380"/>
    </location>
</feature>
<evidence type="ECO:0000256" key="1">
    <source>
        <dbReference type="SAM" id="Phobius"/>
    </source>
</evidence>
<evidence type="ECO:0000259" key="2">
    <source>
        <dbReference type="Pfam" id="PF10192"/>
    </source>
</evidence>
<keyword evidence="4" id="KW-1185">Reference proteome</keyword>
<feature type="transmembrane region" description="Helical" evidence="1">
    <location>
        <begin position="575"/>
        <end position="593"/>
    </location>
</feature>
<sequence length="643" mass="72371">MDLYGNATESIWTQNVTGTTYQESQWLMETERCNKMFDKINSLAWHKTCSPTGEMDLLRSVPCSSSGLCAEEDDPESVVPNSQFTFIVQDLRQPRYWYLSLVACKRNLTTCKWETTAIPRHSNSSLSSSSTYSLLTVIYDIWLVNGEPKLQSFNQFEHHFSFETHGTAQMFFIFLSLYIILNITTHIKLANNRSLHVCLYLTHLWLASLGTLLAAVHWGVFSFDGLGLGLISELGTVITQWADSVFLAVLLCTCQMGFSPQCPSIAFQSCDTSKALRPPTSKVFSTLPTGFLHLGKFSHKLYSYDPIQENIYARPSTNQEKSTSFWPYVILLVTLLVGVKTLLYIWAMIKLANNRSLHVCLYLTHLWLASLGTLLAAVHWGVFSFDGLGLGLISELGTVITQWADSVFLAVLLCTCQMGFSPQCPSIAFQSCDTSKALRPPTSKVFSTLPTGFLHLGKFSHKLYSYDPIQENIYARPSTNQEKSTSFWPYVILLVTLLVGVKTLLYIWAMFDRDPVIDFSVWNTVPGCLLLALRICLVFWILVVVGRRHFIAQICSESYNMDLCILGPNINTMQFAAGYLLWIVILPLVVFIGETSVSPLWRTKTISIICFSTDYVAAVAYACLLWRSNSLLDENVLGHRCSM</sequence>
<dbReference type="Pfam" id="PF10192">
    <property type="entry name" value="GPR180-TMEM145_TM"/>
    <property type="match status" value="1"/>
</dbReference>